<organism evidence="13 14">
    <name type="scientific">Rhodomicrobium udaipurense</name>
    <dbReference type="NCBI Taxonomy" id="1202716"/>
    <lineage>
        <taxon>Bacteria</taxon>
        <taxon>Pseudomonadati</taxon>
        <taxon>Pseudomonadota</taxon>
        <taxon>Alphaproteobacteria</taxon>
        <taxon>Hyphomicrobiales</taxon>
        <taxon>Hyphomicrobiaceae</taxon>
        <taxon>Rhodomicrobium</taxon>
    </lineage>
</organism>
<keyword evidence="6 11" id="KW-0378">Hydrolase</keyword>
<dbReference type="GO" id="GO:0046872">
    <property type="term" value="F:metal ion binding"/>
    <property type="evidence" value="ECO:0007669"/>
    <property type="project" value="UniProtKB-KW"/>
</dbReference>
<comment type="similarity">
    <text evidence="3 11">Belongs to the peptidase M50B family.</text>
</comment>
<keyword evidence="10 11" id="KW-0472">Membrane</keyword>
<dbReference type="Gene3D" id="2.30.42.10">
    <property type="match status" value="1"/>
</dbReference>
<proteinExistence type="inferred from homology"/>
<dbReference type="InterPro" id="IPR008915">
    <property type="entry name" value="Peptidase_M50"/>
</dbReference>
<dbReference type="PANTHER" id="PTHR42837:SF2">
    <property type="entry name" value="MEMBRANE METALLOPROTEASE ARASP2, CHLOROPLASTIC-RELATED"/>
    <property type="match status" value="1"/>
</dbReference>
<evidence type="ECO:0000256" key="6">
    <source>
        <dbReference type="ARBA" id="ARBA00022801"/>
    </source>
</evidence>
<dbReference type="Proteomes" id="UP000623250">
    <property type="component" value="Unassembled WGS sequence"/>
</dbReference>
<dbReference type="NCBIfam" id="TIGR00054">
    <property type="entry name" value="RIP metalloprotease RseP"/>
    <property type="match status" value="1"/>
</dbReference>
<reference evidence="13 14" key="1">
    <citation type="submission" date="2020-12" db="EMBL/GenBank/DDBJ databases">
        <title>Revised draft genomes of Rhodomicrobium vannielii ATCC 17100 and Rhodomicrobium udaipurense JA643.</title>
        <authorList>
            <person name="Conners E.M."/>
            <person name="Davenport E.J."/>
            <person name="Bose A."/>
        </authorList>
    </citation>
    <scope>NUCLEOTIDE SEQUENCE [LARGE SCALE GENOMIC DNA]</scope>
    <source>
        <strain evidence="13 14">JA643</strain>
    </source>
</reference>
<comment type="subcellular location">
    <subcellularLocation>
        <location evidence="2">Membrane</location>
        <topology evidence="2">Multi-pass membrane protein</topology>
    </subcellularLocation>
</comment>
<evidence type="ECO:0000256" key="8">
    <source>
        <dbReference type="ARBA" id="ARBA00022989"/>
    </source>
</evidence>
<name>A0A8I1GBV8_9HYPH</name>
<gene>
    <name evidence="13" type="primary">rseP</name>
    <name evidence="13" type="ORF">JDN41_11825</name>
</gene>
<keyword evidence="9 11" id="KW-0482">Metalloprotease</keyword>
<dbReference type="SMART" id="SM00228">
    <property type="entry name" value="PDZ"/>
    <property type="match status" value="1"/>
</dbReference>
<evidence type="ECO:0000256" key="4">
    <source>
        <dbReference type="ARBA" id="ARBA00022670"/>
    </source>
</evidence>
<keyword evidence="8 11" id="KW-1133">Transmembrane helix</keyword>
<feature type="domain" description="PDZ" evidence="12">
    <location>
        <begin position="118"/>
        <end position="181"/>
    </location>
</feature>
<dbReference type="GO" id="GO:0006508">
    <property type="term" value="P:proteolysis"/>
    <property type="evidence" value="ECO:0007669"/>
    <property type="project" value="UniProtKB-KW"/>
</dbReference>
<feature type="transmembrane region" description="Helical" evidence="11">
    <location>
        <begin position="118"/>
        <end position="141"/>
    </location>
</feature>
<feature type="transmembrane region" description="Helical" evidence="11">
    <location>
        <begin position="296"/>
        <end position="316"/>
    </location>
</feature>
<dbReference type="InterPro" id="IPR036034">
    <property type="entry name" value="PDZ_sf"/>
</dbReference>
<dbReference type="EMBL" id="JAEMUK010000078">
    <property type="protein sequence ID" value="MBJ7544233.1"/>
    <property type="molecule type" value="Genomic_DNA"/>
</dbReference>
<dbReference type="GO" id="GO:0004222">
    <property type="term" value="F:metalloendopeptidase activity"/>
    <property type="evidence" value="ECO:0007669"/>
    <property type="project" value="InterPro"/>
</dbReference>
<evidence type="ECO:0000256" key="7">
    <source>
        <dbReference type="ARBA" id="ARBA00022833"/>
    </source>
</evidence>
<dbReference type="EC" id="3.4.24.-" evidence="11"/>
<feature type="transmembrane region" description="Helical" evidence="11">
    <location>
        <begin position="346"/>
        <end position="364"/>
    </location>
</feature>
<evidence type="ECO:0000256" key="3">
    <source>
        <dbReference type="ARBA" id="ARBA00007931"/>
    </source>
</evidence>
<keyword evidence="11" id="KW-0479">Metal-binding</keyword>
<evidence type="ECO:0000256" key="9">
    <source>
        <dbReference type="ARBA" id="ARBA00023049"/>
    </source>
</evidence>
<dbReference type="GO" id="GO:0016020">
    <property type="term" value="C:membrane"/>
    <property type="evidence" value="ECO:0007669"/>
    <property type="project" value="UniProtKB-SubCell"/>
</dbReference>
<comment type="cofactor">
    <cofactor evidence="1 11">
        <name>Zn(2+)</name>
        <dbReference type="ChEBI" id="CHEBI:29105"/>
    </cofactor>
</comment>
<keyword evidence="7 11" id="KW-0862">Zinc</keyword>
<dbReference type="Pfam" id="PF02163">
    <property type="entry name" value="Peptidase_M50"/>
    <property type="match status" value="1"/>
</dbReference>
<dbReference type="CDD" id="cd06163">
    <property type="entry name" value="S2P-M50_PDZ_RseP-like"/>
    <property type="match status" value="1"/>
</dbReference>
<feature type="transmembrane region" description="Helical" evidence="11">
    <location>
        <begin position="12"/>
        <end position="30"/>
    </location>
</feature>
<dbReference type="Pfam" id="PF17820">
    <property type="entry name" value="PDZ_6"/>
    <property type="match status" value="1"/>
</dbReference>
<evidence type="ECO:0000256" key="11">
    <source>
        <dbReference type="RuleBase" id="RU362031"/>
    </source>
</evidence>
<evidence type="ECO:0000256" key="10">
    <source>
        <dbReference type="ARBA" id="ARBA00023136"/>
    </source>
</evidence>
<keyword evidence="14" id="KW-1185">Reference proteome</keyword>
<dbReference type="RefSeq" id="WP_052037443.1">
    <property type="nucleotide sequence ID" value="NZ_JAEMUK010000078.1"/>
</dbReference>
<evidence type="ECO:0000313" key="14">
    <source>
        <dbReference type="Proteomes" id="UP000623250"/>
    </source>
</evidence>
<keyword evidence="5 11" id="KW-0812">Transmembrane</keyword>
<keyword evidence="4 13" id="KW-0645">Protease</keyword>
<comment type="caution">
    <text evidence="13">The sequence shown here is derived from an EMBL/GenBank/DDBJ whole genome shotgun (WGS) entry which is preliminary data.</text>
</comment>
<accession>A0A8I1GBV8</accession>
<dbReference type="InterPro" id="IPR004387">
    <property type="entry name" value="Pept_M50_Zn"/>
</dbReference>
<dbReference type="CDD" id="cd23081">
    <property type="entry name" value="cpPDZ_EcRseP-like"/>
    <property type="match status" value="1"/>
</dbReference>
<evidence type="ECO:0000256" key="5">
    <source>
        <dbReference type="ARBA" id="ARBA00022692"/>
    </source>
</evidence>
<evidence type="ECO:0000259" key="12">
    <source>
        <dbReference type="PROSITE" id="PS50106"/>
    </source>
</evidence>
<dbReference type="InterPro" id="IPR041489">
    <property type="entry name" value="PDZ_6"/>
</dbReference>
<dbReference type="InterPro" id="IPR001478">
    <property type="entry name" value="PDZ"/>
</dbReference>
<dbReference type="SUPFAM" id="SSF50156">
    <property type="entry name" value="PDZ domain-like"/>
    <property type="match status" value="1"/>
</dbReference>
<dbReference type="PROSITE" id="PS50106">
    <property type="entry name" value="PDZ"/>
    <property type="match status" value="1"/>
</dbReference>
<protein>
    <recommendedName>
        <fullName evidence="11">Zinc metalloprotease</fullName>
        <ecNumber evidence="11">3.4.24.-</ecNumber>
    </recommendedName>
</protein>
<evidence type="ECO:0000313" key="13">
    <source>
        <dbReference type="EMBL" id="MBJ7544233.1"/>
    </source>
</evidence>
<evidence type="ECO:0000256" key="2">
    <source>
        <dbReference type="ARBA" id="ARBA00004141"/>
    </source>
</evidence>
<sequence>MILSDLSSAFGQFFLWTVPFLLVLGVVVIIHELGHFLAARALGVKVETFSVGFGPEIAGFVDRSGIRWRLAWVPLGGYVKFKGDENASSVASAEEIAKLTPEERRGNFHTADLWRRTLIVLAGPFANFALGIAIFAGLALANGISYQEARIVCVEPNTPAAKAGLEAGDKILSIGGRPVKSFEDFSYYVKLNARSTLDIEVDRGGRVMALTAVPELTENECIGRLGVMGGSRRENARIESVGLAQSVGIGVERTWRIIEGPFQFFGQLFKGNACASTLGGPVKIAEVAKTFASDGFVNLIPLIAFISISVGLFNLFPIPVLDGGHLLFYGAEAILGRPLSQRAQEIGFQFGFTLLIMLMIFVTWNNIADITRGPTPAPQVESVCRR</sequence>
<dbReference type="AlphaFoldDB" id="A0A8I1GBV8"/>
<evidence type="ECO:0000256" key="1">
    <source>
        <dbReference type="ARBA" id="ARBA00001947"/>
    </source>
</evidence>
<dbReference type="PANTHER" id="PTHR42837">
    <property type="entry name" value="REGULATOR OF SIGMA-E PROTEASE RSEP"/>
    <property type="match status" value="1"/>
</dbReference>